<dbReference type="PANTHER" id="PTHR12644">
    <property type="entry name" value="ARP2/3 COMPLEX 16 KD SUBUNIT P16-ARC"/>
    <property type="match status" value="1"/>
</dbReference>
<dbReference type="InParanoid" id="A0A7M7JMA7"/>
<evidence type="ECO:0000256" key="5">
    <source>
        <dbReference type="ARBA" id="ARBA00060329"/>
    </source>
</evidence>
<evidence type="ECO:0000256" key="3">
    <source>
        <dbReference type="ARBA" id="ARBA00022490"/>
    </source>
</evidence>
<dbReference type="KEGG" id="vde:111247483"/>
<dbReference type="GO" id="GO:0034314">
    <property type="term" value="P:Arp2/3 complex-mediated actin nucleation"/>
    <property type="evidence" value="ECO:0007669"/>
    <property type="project" value="InterPro"/>
</dbReference>
<dbReference type="Gene3D" id="1.25.40.190">
    <property type="entry name" value="Actin-related protein 2/3 complex subunit 5"/>
    <property type="match status" value="1"/>
</dbReference>
<dbReference type="RefSeq" id="XP_022654174.1">
    <property type="nucleotide sequence ID" value="XM_022798439.1"/>
</dbReference>
<evidence type="ECO:0000256" key="1">
    <source>
        <dbReference type="ARBA" id="ARBA00004245"/>
    </source>
</evidence>
<accession>A0A7M7JMA7</accession>
<dbReference type="Proteomes" id="UP000594260">
    <property type="component" value="Unplaced"/>
</dbReference>
<dbReference type="GO" id="GO:0030833">
    <property type="term" value="P:regulation of actin filament polymerization"/>
    <property type="evidence" value="ECO:0007669"/>
    <property type="project" value="InterPro"/>
</dbReference>
<dbReference type="SUPFAM" id="SSF69103">
    <property type="entry name" value="Arp2/3 complex 16 kDa subunit ARPC5"/>
    <property type="match status" value="1"/>
</dbReference>
<comment type="function">
    <text evidence="5">Functions as a component of the Arp2/3 complex which is involved in regulation of actin polymerization and together with an activating nucleation-promoting factor (NPF) mediates the formation of branched actin networks.</text>
</comment>
<dbReference type="GeneID" id="111247483"/>
<keyword evidence="4 6" id="KW-0206">Cytoskeleton</keyword>
<comment type="similarity">
    <text evidence="2 6">Belongs to the ARPC5 family.</text>
</comment>
<dbReference type="EnsemblMetazoa" id="XM_022798440">
    <property type="protein sequence ID" value="XP_022654175"/>
    <property type="gene ID" value="LOC111247483"/>
</dbReference>
<comment type="function">
    <text evidence="6">Functions as component of the Arp2/3 complex which is involved in regulation of actin polymerization and together with an activating nucleation-promoting factor (NPF) mediates the formation of branched actin networks. Arp2/3 complex plays a critical role in the control of cell morphogenesis via the modulation of cell polarity development.</text>
</comment>
<evidence type="ECO:0000256" key="6">
    <source>
        <dbReference type="RuleBase" id="RU004301"/>
    </source>
</evidence>
<dbReference type="FunFam" id="1.25.40.190:FF:000003">
    <property type="entry name" value="Actin-related protein 2/3 complex subunit 5"/>
    <property type="match status" value="1"/>
</dbReference>
<reference evidence="7" key="1">
    <citation type="submission" date="2021-01" db="UniProtKB">
        <authorList>
            <consortium name="EnsemblMetazoa"/>
        </authorList>
    </citation>
    <scope>IDENTIFICATION</scope>
</reference>
<dbReference type="OMA" id="LWHEKAF"/>
<dbReference type="PIRSF" id="PIRSF039096">
    <property type="entry name" value="p16-ARC"/>
    <property type="match status" value="1"/>
</dbReference>
<evidence type="ECO:0000256" key="2">
    <source>
        <dbReference type="ARBA" id="ARBA00006084"/>
    </source>
</evidence>
<proteinExistence type="inferred from homology"/>
<dbReference type="EnsemblMetazoa" id="XM_022798438">
    <property type="protein sequence ID" value="XP_022654173"/>
    <property type="gene ID" value="LOC111247483"/>
</dbReference>
<evidence type="ECO:0000256" key="4">
    <source>
        <dbReference type="ARBA" id="ARBA00023212"/>
    </source>
</evidence>
<evidence type="ECO:0000313" key="7">
    <source>
        <dbReference type="EnsemblMetazoa" id="XP_022654173"/>
    </source>
</evidence>
<dbReference type="RefSeq" id="XP_022654173.1">
    <property type="nucleotide sequence ID" value="XM_022798438.1"/>
</dbReference>
<dbReference type="FunCoup" id="A0A7M7JMA7">
    <property type="interactions" value="932"/>
</dbReference>
<dbReference type="InterPro" id="IPR006789">
    <property type="entry name" value="ARPC5"/>
</dbReference>
<dbReference type="EnsemblMetazoa" id="XM_022798439">
    <property type="protein sequence ID" value="XP_022654174"/>
    <property type="gene ID" value="LOC111247483"/>
</dbReference>
<sequence length="154" mass="16667">MATNTLSSAFRKLDIDQYNEDLFVDESGGESAELVQVPGPDEAEINALLNGSKTAEALKVVLKNAPINAKGFDVKDKAFALAMKCMLAIRVSEMDAVVSSLEPELIDTLMKYIYRGFESPAEGSSGHLLAWHEKVFAQGGLGCIIRVMTARKSV</sequence>
<dbReference type="RefSeq" id="XP_022654175.1">
    <property type="nucleotide sequence ID" value="XM_022798440.1"/>
</dbReference>
<keyword evidence="3" id="KW-0963">Cytoplasm</keyword>
<name>A0A7M7JMA7_VARDE</name>
<dbReference type="InterPro" id="IPR036743">
    <property type="entry name" value="ARPC5_sf"/>
</dbReference>
<protein>
    <recommendedName>
        <fullName evidence="6">Actin-related protein 2/3 complex subunit 5</fullName>
    </recommendedName>
</protein>
<evidence type="ECO:0000313" key="8">
    <source>
        <dbReference type="Proteomes" id="UP000594260"/>
    </source>
</evidence>
<dbReference type="Pfam" id="PF04699">
    <property type="entry name" value="P16-Arc"/>
    <property type="match status" value="1"/>
</dbReference>
<dbReference type="CTD" id="10092"/>
<keyword evidence="8" id="KW-1185">Reference proteome</keyword>
<organism evidence="7 8">
    <name type="scientific">Varroa destructor</name>
    <name type="common">Honeybee mite</name>
    <dbReference type="NCBI Taxonomy" id="109461"/>
    <lineage>
        <taxon>Eukaryota</taxon>
        <taxon>Metazoa</taxon>
        <taxon>Ecdysozoa</taxon>
        <taxon>Arthropoda</taxon>
        <taxon>Chelicerata</taxon>
        <taxon>Arachnida</taxon>
        <taxon>Acari</taxon>
        <taxon>Parasitiformes</taxon>
        <taxon>Mesostigmata</taxon>
        <taxon>Gamasina</taxon>
        <taxon>Dermanyssoidea</taxon>
        <taxon>Varroidae</taxon>
        <taxon>Varroa</taxon>
    </lineage>
</organism>
<dbReference type="OrthoDB" id="429520at2759"/>
<dbReference type="AlphaFoldDB" id="A0A7M7JMA7"/>
<dbReference type="GO" id="GO:0005885">
    <property type="term" value="C:Arp2/3 protein complex"/>
    <property type="evidence" value="ECO:0007669"/>
    <property type="project" value="InterPro"/>
</dbReference>
<comment type="subcellular location">
    <subcellularLocation>
        <location evidence="1">Cytoplasm</location>
        <location evidence="1">Cytoskeleton</location>
    </subcellularLocation>
</comment>